<accession>A0A6A5C1Y9</accession>
<protein>
    <submittedName>
        <fullName evidence="2">Uncharacterized protein</fullName>
    </submittedName>
</protein>
<sequence>MTSLNFKQEIPATTTTPSRTATNKTTFNRIQLGLVYNDNANSSSLAPDQCLKKSVHGHPHTLNFATEHLSSQVGNTPQEIPLNLKLEFNESEMEMLDLYFQQKILYDIKFQSNKTNSTNTTSVATIKEASSRIAADLRDQTHENPHHHPQQVTTPVQALDLYPPLSQSYFSLRRDSLLSSSSSSSTTSTPSLDASPIHPLPDESCMKRSSSKITKKRVRSKSNYSHKPRKGFTKVDHTTWQFHSYEKGKIVSSDLVFLSFTPTSNTISFK</sequence>
<evidence type="ECO:0000313" key="3">
    <source>
        <dbReference type="Proteomes" id="UP000444721"/>
    </source>
</evidence>
<dbReference type="GeneID" id="68108637"/>
<dbReference type="AlphaFoldDB" id="A0A6A5C1Y9"/>
<reference evidence="2 3" key="1">
    <citation type="journal article" date="2019" name="Sci. Rep.">
        <title>Nanopore sequencing improves the draft genome of the human pathogenic amoeba Naegleria fowleri.</title>
        <authorList>
            <person name="Liechti N."/>
            <person name="Schurch N."/>
            <person name="Bruggmann R."/>
            <person name="Wittwer M."/>
        </authorList>
    </citation>
    <scope>NUCLEOTIDE SEQUENCE [LARGE SCALE GENOMIC DNA]</scope>
    <source>
        <strain evidence="2 3">ATCC 30894</strain>
    </source>
</reference>
<feature type="region of interest" description="Disordered" evidence="1">
    <location>
        <begin position="1"/>
        <end position="20"/>
    </location>
</feature>
<comment type="caution">
    <text evidence="2">The sequence shown here is derived from an EMBL/GenBank/DDBJ whole genome shotgun (WGS) entry which is preliminary data.</text>
</comment>
<evidence type="ECO:0000313" key="2">
    <source>
        <dbReference type="EMBL" id="KAF0979555.1"/>
    </source>
</evidence>
<organism evidence="2 3">
    <name type="scientific">Naegleria fowleri</name>
    <name type="common">Brain eating amoeba</name>
    <dbReference type="NCBI Taxonomy" id="5763"/>
    <lineage>
        <taxon>Eukaryota</taxon>
        <taxon>Discoba</taxon>
        <taxon>Heterolobosea</taxon>
        <taxon>Tetramitia</taxon>
        <taxon>Eutetramitia</taxon>
        <taxon>Vahlkampfiidae</taxon>
        <taxon>Naegleria</taxon>
    </lineage>
</organism>
<name>A0A6A5C1Y9_NAEFO</name>
<feature type="region of interest" description="Disordered" evidence="1">
    <location>
        <begin position="180"/>
        <end position="230"/>
    </location>
</feature>
<feature type="compositionally biased region" description="Low complexity" evidence="1">
    <location>
        <begin position="180"/>
        <end position="196"/>
    </location>
</feature>
<gene>
    <name evidence="2" type="ORF">FDP41_001419</name>
</gene>
<dbReference type="Proteomes" id="UP000444721">
    <property type="component" value="Unassembled WGS sequence"/>
</dbReference>
<keyword evidence="3" id="KW-1185">Reference proteome</keyword>
<dbReference type="VEuPathDB" id="AmoebaDB:NF0092410"/>
<proteinExistence type="predicted"/>
<dbReference type="RefSeq" id="XP_044564268.1">
    <property type="nucleotide sequence ID" value="XM_044704501.1"/>
</dbReference>
<dbReference type="VEuPathDB" id="AmoebaDB:NfTy_030740"/>
<feature type="compositionally biased region" description="Basic residues" evidence="1">
    <location>
        <begin position="209"/>
        <end position="230"/>
    </location>
</feature>
<dbReference type="VEuPathDB" id="AmoebaDB:FDP41_001419"/>
<dbReference type="EMBL" id="VFQX01000024">
    <property type="protein sequence ID" value="KAF0979555.1"/>
    <property type="molecule type" value="Genomic_DNA"/>
</dbReference>
<evidence type="ECO:0000256" key="1">
    <source>
        <dbReference type="SAM" id="MobiDB-lite"/>
    </source>
</evidence>